<comment type="caution">
    <text evidence="1">The sequence shown here is derived from an EMBL/GenBank/DDBJ whole genome shotgun (WGS) entry which is preliminary data.</text>
</comment>
<keyword evidence="2" id="KW-1185">Reference proteome</keyword>
<evidence type="ECO:0008006" key="3">
    <source>
        <dbReference type="Google" id="ProtNLM"/>
    </source>
</evidence>
<dbReference type="Pfam" id="PF18950">
    <property type="entry name" value="DUF5694"/>
    <property type="match status" value="1"/>
</dbReference>
<sequence length="247" mass="28788">MDRKPTILVLGTDHLDNPNNGDMFMSETEDILNINRQIEINQVINSLREFNPTKIALEVLTNNQSKLNHDYQSYLNGNFELTSNERHQFGFQLAKVMNLRELFAVDWNESIEGVPDLGSILAANKSDLFDEVAEKGKQVTLKTENYFKKHTIKEFLLWLNDEENVKSNHEIYMKLALVGSKNKPIGSMWVAQYWYYRNMVIYKNIVELIDSNEDRILVLYGAGHLKLLNQFFLDSNIFDVEKVQDYL</sequence>
<dbReference type="RefSeq" id="WP_184246476.1">
    <property type="nucleotide sequence ID" value="NZ_BAAACU010000028.1"/>
</dbReference>
<dbReference type="Proteomes" id="UP000572212">
    <property type="component" value="Unassembled WGS sequence"/>
</dbReference>
<evidence type="ECO:0000313" key="2">
    <source>
        <dbReference type="Proteomes" id="UP000572212"/>
    </source>
</evidence>
<accession>A0A841RNH5</accession>
<name>A0A841RNH5_9BACI</name>
<dbReference type="AlphaFoldDB" id="A0A841RNH5"/>
<dbReference type="EMBL" id="JACHON010000004">
    <property type="protein sequence ID" value="MBB6512725.1"/>
    <property type="molecule type" value="Genomic_DNA"/>
</dbReference>
<gene>
    <name evidence="1" type="ORF">GGQ92_001511</name>
</gene>
<evidence type="ECO:0000313" key="1">
    <source>
        <dbReference type="EMBL" id="MBB6512725.1"/>
    </source>
</evidence>
<protein>
    <recommendedName>
        <fullName evidence="3">Haem-binding uptake Tiki superfamily ChaN domain-containing protein</fullName>
    </recommendedName>
</protein>
<proteinExistence type="predicted"/>
<organism evidence="1 2">
    <name type="scientific">Gracilibacillus halotolerans</name>
    <dbReference type="NCBI Taxonomy" id="74386"/>
    <lineage>
        <taxon>Bacteria</taxon>
        <taxon>Bacillati</taxon>
        <taxon>Bacillota</taxon>
        <taxon>Bacilli</taxon>
        <taxon>Bacillales</taxon>
        <taxon>Bacillaceae</taxon>
        <taxon>Gracilibacillus</taxon>
    </lineage>
</organism>
<dbReference type="InterPro" id="IPR043749">
    <property type="entry name" value="DUF5694"/>
</dbReference>
<reference evidence="1 2" key="1">
    <citation type="submission" date="2020-08" db="EMBL/GenBank/DDBJ databases">
        <title>Genomic Encyclopedia of Type Strains, Phase IV (KMG-IV): sequencing the most valuable type-strain genomes for metagenomic binning, comparative biology and taxonomic classification.</title>
        <authorList>
            <person name="Goeker M."/>
        </authorList>
    </citation>
    <scope>NUCLEOTIDE SEQUENCE [LARGE SCALE GENOMIC DNA]</scope>
    <source>
        <strain evidence="1 2">DSM 11805</strain>
    </source>
</reference>